<dbReference type="Gene3D" id="3.40.462.10">
    <property type="entry name" value="FAD-linked oxidases, C-terminal domain"/>
    <property type="match status" value="1"/>
</dbReference>
<comment type="similarity">
    <text evidence="1">Belongs to the FAD-binding oxidoreductase/transferase type 4 family.</text>
</comment>
<dbReference type="InterPro" id="IPR016167">
    <property type="entry name" value="FAD-bd_PCMH_sub1"/>
</dbReference>
<dbReference type="InterPro" id="IPR016169">
    <property type="entry name" value="FAD-bd_PCMH_sub2"/>
</dbReference>
<dbReference type="OrthoDB" id="9811557at2"/>
<evidence type="ECO:0000256" key="1">
    <source>
        <dbReference type="ARBA" id="ARBA00008000"/>
    </source>
</evidence>
<sequence>MMSKKLELVNKIEAIVGKSNVLTHGEMFDEFSTSTMKEQTHPCAVIIPNKKSDVFQIVKLFNDVNSQSDEKFQLHPISSGKNWGYTCSEAGSDNAFLLYLVNLNNITEYDDTLGTVRIGAGVTQKQLYDFLKEKGLKFWMDATGSSVDCSVLGNSLERGFGHTPAGNHFEFISDLDVVLGNGKAISTGFRQFSDESKRFASEGIYKWGVGPYVDGIFSQSTLGIVTEATLKLIAAPECYLPFFISTQKDTNINVLVDRIRDLRERQVIKSCVHITNLDKSLQAALDESDWPLSKFSLSDEDRKRHTKAYMLNEWTASGALYGSVEEVEVWKKKIKRTFANGEFKVQFISEAKFKWLNRIAPKVSQLSGLKVDKTLDKLNSLMKLKRGEPTNDFLKSVHYKLSQLPLDKDFTKLERNKVGLIWLAPTAPATGKNAENLVSIVSEVLEEFDVESAISMTVLTSTAIECVISLLYDRQSENSDRQAERCHEALIKRFIHSGYLTYRFNSFQHRDYDDFYSSTLITSIREIKLTLDPNSVIASGRYGL</sequence>
<keyword evidence="6" id="KW-1185">Reference proteome</keyword>
<dbReference type="GO" id="GO:1903457">
    <property type="term" value="P:lactate catabolic process"/>
    <property type="evidence" value="ECO:0007669"/>
    <property type="project" value="TreeGrafter"/>
</dbReference>
<name>A0A0B3Z6W6_9ALTE</name>
<keyword evidence="3" id="KW-0274">FAD</keyword>
<accession>A0A0B3Z6W6</accession>
<dbReference type="GO" id="GO:0004458">
    <property type="term" value="F:D-lactate dehydrogenase (cytochrome) activity"/>
    <property type="evidence" value="ECO:0007669"/>
    <property type="project" value="TreeGrafter"/>
</dbReference>
<dbReference type="InterPro" id="IPR016170">
    <property type="entry name" value="Cytok_DH_C_sf"/>
</dbReference>
<evidence type="ECO:0000313" key="5">
    <source>
        <dbReference type="EMBL" id="KHT54095.1"/>
    </source>
</evidence>
<proteinExistence type="inferred from homology"/>
<dbReference type="EMBL" id="JWLW01000012">
    <property type="protein sequence ID" value="KHT54095.1"/>
    <property type="molecule type" value="Genomic_DNA"/>
</dbReference>
<dbReference type="PANTHER" id="PTHR11748">
    <property type="entry name" value="D-LACTATE DEHYDROGENASE"/>
    <property type="match status" value="1"/>
</dbReference>
<dbReference type="RefSeq" id="WP_039218238.1">
    <property type="nucleotide sequence ID" value="NZ_JWLW01000012.1"/>
</dbReference>
<dbReference type="SUPFAM" id="SSF55103">
    <property type="entry name" value="FAD-linked oxidases, C-terminal domain"/>
    <property type="match status" value="1"/>
</dbReference>
<dbReference type="Gene3D" id="3.30.465.10">
    <property type="match status" value="1"/>
</dbReference>
<dbReference type="SUPFAM" id="SSF56176">
    <property type="entry name" value="FAD-binding/transporter-associated domain-like"/>
    <property type="match status" value="1"/>
</dbReference>
<reference evidence="5 6" key="1">
    <citation type="submission" date="2014-12" db="EMBL/GenBank/DDBJ databases">
        <title>Genome sequencing of Alteromonas marina AD001.</title>
        <authorList>
            <person name="Adrian T.G.S."/>
            <person name="Chan K.G."/>
        </authorList>
    </citation>
    <scope>NUCLEOTIDE SEQUENCE [LARGE SCALE GENOMIC DNA]</scope>
    <source>
        <strain evidence="5 6">AD001</strain>
    </source>
</reference>
<dbReference type="InterPro" id="IPR036318">
    <property type="entry name" value="FAD-bd_PCMH-like_sf"/>
</dbReference>
<evidence type="ECO:0000256" key="2">
    <source>
        <dbReference type="ARBA" id="ARBA00022630"/>
    </source>
</evidence>
<dbReference type="PROSITE" id="PS51387">
    <property type="entry name" value="FAD_PCMH"/>
    <property type="match status" value="1"/>
</dbReference>
<organism evidence="5 6">
    <name type="scientific">Alteromonas marina</name>
    <dbReference type="NCBI Taxonomy" id="203795"/>
    <lineage>
        <taxon>Bacteria</taxon>
        <taxon>Pseudomonadati</taxon>
        <taxon>Pseudomonadota</taxon>
        <taxon>Gammaproteobacteria</taxon>
        <taxon>Alteromonadales</taxon>
        <taxon>Alteromonadaceae</taxon>
        <taxon>Alteromonas/Salinimonas group</taxon>
        <taxon>Alteromonas</taxon>
    </lineage>
</organism>
<dbReference type="InterPro" id="IPR016166">
    <property type="entry name" value="FAD-bd_PCMH"/>
</dbReference>
<comment type="caution">
    <text evidence="5">The sequence shown here is derived from an EMBL/GenBank/DDBJ whole genome shotgun (WGS) entry which is preliminary data.</text>
</comment>
<dbReference type="InterPro" id="IPR016164">
    <property type="entry name" value="FAD-linked_Oxase-like_C"/>
</dbReference>
<evidence type="ECO:0000313" key="6">
    <source>
        <dbReference type="Proteomes" id="UP000031197"/>
    </source>
</evidence>
<dbReference type="AlphaFoldDB" id="A0A0B3Z6W6"/>
<dbReference type="InterPro" id="IPR006094">
    <property type="entry name" value="Oxid_FAD_bind_N"/>
</dbReference>
<dbReference type="GO" id="GO:0008720">
    <property type="term" value="F:D-lactate dehydrogenase (NAD+) activity"/>
    <property type="evidence" value="ECO:0007669"/>
    <property type="project" value="TreeGrafter"/>
</dbReference>
<dbReference type="GO" id="GO:0071949">
    <property type="term" value="F:FAD binding"/>
    <property type="evidence" value="ECO:0007669"/>
    <property type="project" value="InterPro"/>
</dbReference>
<feature type="domain" description="FAD-binding PCMH-type" evidence="4">
    <location>
        <begin position="38"/>
        <end position="235"/>
    </location>
</feature>
<evidence type="ECO:0000256" key="3">
    <source>
        <dbReference type="ARBA" id="ARBA00022827"/>
    </source>
</evidence>
<dbReference type="Proteomes" id="UP000031197">
    <property type="component" value="Unassembled WGS sequence"/>
</dbReference>
<protein>
    <recommendedName>
        <fullName evidence="4">FAD-binding PCMH-type domain-containing protein</fullName>
    </recommendedName>
</protein>
<gene>
    <name evidence="5" type="ORF">RJ41_05990</name>
</gene>
<dbReference type="PANTHER" id="PTHR11748:SF111">
    <property type="entry name" value="D-LACTATE DEHYDROGENASE, MITOCHONDRIAL-RELATED"/>
    <property type="match status" value="1"/>
</dbReference>
<evidence type="ECO:0000259" key="4">
    <source>
        <dbReference type="PROSITE" id="PS51387"/>
    </source>
</evidence>
<dbReference type="Gene3D" id="3.30.43.10">
    <property type="entry name" value="Uridine Diphospho-n-acetylenolpyruvylglucosamine Reductase, domain 2"/>
    <property type="match status" value="1"/>
</dbReference>
<dbReference type="Pfam" id="PF01565">
    <property type="entry name" value="FAD_binding_4"/>
    <property type="match status" value="1"/>
</dbReference>
<keyword evidence="2" id="KW-0285">Flavoprotein</keyword>